<evidence type="ECO:0000313" key="2">
    <source>
        <dbReference type="EMBL" id="SDK00523.1"/>
    </source>
</evidence>
<evidence type="ECO:0000313" key="3">
    <source>
        <dbReference type="Proteomes" id="UP000199682"/>
    </source>
</evidence>
<feature type="compositionally biased region" description="Polar residues" evidence="1">
    <location>
        <begin position="64"/>
        <end position="73"/>
    </location>
</feature>
<organism evidence="2 3">
    <name type="scientific">Lentzea albidocapillata subsp. violacea</name>
    <dbReference type="NCBI Taxonomy" id="128104"/>
    <lineage>
        <taxon>Bacteria</taxon>
        <taxon>Bacillati</taxon>
        <taxon>Actinomycetota</taxon>
        <taxon>Actinomycetes</taxon>
        <taxon>Pseudonocardiales</taxon>
        <taxon>Pseudonocardiaceae</taxon>
        <taxon>Lentzea</taxon>
    </lineage>
</organism>
<evidence type="ECO:0000256" key="1">
    <source>
        <dbReference type="SAM" id="MobiDB-lite"/>
    </source>
</evidence>
<gene>
    <name evidence="2" type="ORF">SAMN04488074_1048</name>
</gene>
<name>A0A1G8YCX3_9PSEU</name>
<reference evidence="3" key="1">
    <citation type="submission" date="2016-10" db="EMBL/GenBank/DDBJ databases">
        <authorList>
            <person name="Varghese N."/>
            <person name="Submissions S."/>
        </authorList>
    </citation>
    <scope>NUCLEOTIDE SEQUENCE [LARGE SCALE GENOMIC DNA]</scope>
    <source>
        <strain evidence="3">DSM 44796</strain>
    </source>
</reference>
<sequence>MSESHDFLKWLDEAAYEARERIARLYQEGLVLISASGVDSHSGLLPGMTTGATDSHVPGGTQARDVTQEGTSA</sequence>
<proteinExistence type="predicted"/>
<dbReference type="Proteomes" id="UP000199682">
    <property type="component" value="Unassembled WGS sequence"/>
</dbReference>
<dbReference type="AlphaFoldDB" id="A0A1G8YCX3"/>
<dbReference type="EMBL" id="FNET01000004">
    <property type="protein sequence ID" value="SDK00523.1"/>
    <property type="molecule type" value="Genomic_DNA"/>
</dbReference>
<protein>
    <submittedName>
        <fullName evidence="2">Uncharacterized protein</fullName>
    </submittedName>
</protein>
<feature type="region of interest" description="Disordered" evidence="1">
    <location>
        <begin position="44"/>
        <end position="73"/>
    </location>
</feature>
<accession>A0A1G8YCX3</accession>
<dbReference type="RefSeq" id="WP_090005654.1">
    <property type="nucleotide sequence ID" value="NZ_FNET01000004.1"/>
</dbReference>